<feature type="domain" description="Ketopantoate reductase N-terminal" evidence="4">
    <location>
        <begin position="3"/>
        <end position="150"/>
    </location>
</feature>
<keyword evidence="2" id="KW-0521">NADP</keyword>
<dbReference type="Gene3D" id="3.40.50.720">
    <property type="entry name" value="NAD(P)-binding Rossmann-like Domain"/>
    <property type="match status" value="1"/>
</dbReference>
<dbReference type="NCBIfam" id="TIGR00745">
    <property type="entry name" value="apbA_panE"/>
    <property type="match status" value="1"/>
</dbReference>
<organism evidence="6">
    <name type="scientific">marine metagenome</name>
    <dbReference type="NCBI Taxonomy" id="408172"/>
    <lineage>
        <taxon>unclassified sequences</taxon>
        <taxon>metagenomes</taxon>
        <taxon>ecological metagenomes</taxon>
    </lineage>
</organism>
<evidence type="ECO:0000259" key="5">
    <source>
        <dbReference type="Pfam" id="PF08546"/>
    </source>
</evidence>
<dbReference type="InterPro" id="IPR003710">
    <property type="entry name" value="ApbA"/>
</dbReference>
<dbReference type="AlphaFoldDB" id="A0A381SZ58"/>
<dbReference type="PANTHER" id="PTHR21708:SF26">
    <property type="entry name" value="2-DEHYDROPANTOATE 2-REDUCTASE"/>
    <property type="match status" value="1"/>
</dbReference>
<reference evidence="6" key="1">
    <citation type="submission" date="2018-05" db="EMBL/GenBank/DDBJ databases">
        <authorList>
            <person name="Lanie J.A."/>
            <person name="Ng W.-L."/>
            <person name="Kazmierczak K.M."/>
            <person name="Andrzejewski T.M."/>
            <person name="Davidsen T.M."/>
            <person name="Wayne K.J."/>
            <person name="Tettelin H."/>
            <person name="Glass J.I."/>
            <person name="Rusch D."/>
            <person name="Podicherti R."/>
            <person name="Tsui H.-C.T."/>
            <person name="Winkler M.E."/>
        </authorList>
    </citation>
    <scope>NUCLEOTIDE SEQUENCE</scope>
</reference>
<accession>A0A381SZ58</accession>
<sequence length="306" mass="32654">MRIAIMGAGGVGGCLGGLLARAGNSVSLIARGPHLEAIRANGLKLVRPDDEFVVEVEASDDPAQIGPVDLVLFTVKAFHNRHVITTLKPLMGHETSVITLQNGVESHEQLGAVLGPSNILPGAYWASSHIISPGVIAENVQAQISFGEVENTESLRALDIRKVFREAGIETEISLDPLRVLWEKFIVLSALAGVTSAAQTRPKELLQFPDARKMFCDAMEEALAVGLAKGINLADDLVQKSLKYIDSLPDFQNSMHADYQAGRETELDALSGAVITLGKQIGVATPVHGFLYSVLLPHKDGVPASD</sequence>
<dbReference type="Gene3D" id="1.10.1040.10">
    <property type="entry name" value="N-(1-d-carboxylethyl)-l-norvaline Dehydrogenase, domain 2"/>
    <property type="match status" value="1"/>
</dbReference>
<name>A0A381SZ58_9ZZZZ</name>
<dbReference type="InterPro" id="IPR051402">
    <property type="entry name" value="KPR-Related"/>
</dbReference>
<dbReference type="GO" id="GO:0005737">
    <property type="term" value="C:cytoplasm"/>
    <property type="evidence" value="ECO:0007669"/>
    <property type="project" value="TreeGrafter"/>
</dbReference>
<evidence type="ECO:0000313" key="6">
    <source>
        <dbReference type="EMBL" id="SVA07697.1"/>
    </source>
</evidence>
<evidence type="ECO:0000256" key="2">
    <source>
        <dbReference type="ARBA" id="ARBA00022857"/>
    </source>
</evidence>
<gene>
    <name evidence="6" type="ORF">METZ01_LOCUS60551</name>
</gene>
<comment type="similarity">
    <text evidence="1">Belongs to the ketopantoate reductase family.</text>
</comment>
<dbReference type="EMBL" id="UINC01003598">
    <property type="protein sequence ID" value="SVA07697.1"/>
    <property type="molecule type" value="Genomic_DNA"/>
</dbReference>
<evidence type="ECO:0000259" key="4">
    <source>
        <dbReference type="Pfam" id="PF02558"/>
    </source>
</evidence>
<protein>
    <recommendedName>
        <fullName evidence="7">2-dehydropantoate 2-reductase</fullName>
    </recommendedName>
</protein>
<evidence type="ECO:0000256" key="3">
    <source>
        <dbReference type="ARBA" id="ARBA00023002"/>
    </source>
</evidence>
<dbReference type="PANTHER" id="PTHR21708">
    <property type="entry name" value="PROBABLE 2-DEHYDROPANTOATE 2-REDUCTASE"/>
    <property type="match status" value="1"/>
</dbReference>
<dbReference type="SUPFAM" id="SSF51735">
    <property type="entry name" value="NAD(P)-binding Rossmann-fold domains"/>
    <property type="match status" value="1"/>
</dbReference>
<dbReference type="InterPro" id="IPR013752">
    <property type="entry name" value="KPA_reductase"/>
</dbReference>
<dbReference type="Pfam" id="PF02558">
    <property type="entry name" value="ApbA"/>
    <property type="match status" value="1"/>
</dbReference>
<feature type="domain" description="Ketopantoate reductase C-terminal" evidence="5">
    <location>
        <begin position="179"/>
        <end position="295"/>
    </location>
</feature>
<keyword evidence="3" id="KW-0560">Oxidoreductase</keyword>
<dbReference type="InterPro" id="IPR008927">
    <property type="entry name" value="6-PGluconate_DH-like_C_sf"/>
</dbReference>
<dbReference type="FunFam" id="1.10.1040.10:FF:000017">
    <property type="entry name" value="2-dehydropantoate 2-reductase"/>
    <property type="match status" value="1"/>
</dbReference>
<proteinExistence type="inferred from homology"/>
<evidence type="ECO:0008006" key="7">
    <source>
        <dbReference type="Google" id="ProtNLM"/>
    </source>
</evidence>
<dbReference type="GO" id="GO:0015940">
    <property type="term" value="P:pantothenate biosynthetic process"/>
    <property type="evidence" value="ECO:0007669"/>
    <property type="project" value="InterPro"/>
</dbReference>
<dbReference type="FunFam" id="3.40.50.720:FF:000307">
    <property type="entry name" value="2-dehydropantoate 2-reductase"/>
    <property type="match status" value="1"/>
</dbReference>
<dbReference type="SUPFAM" id="SSF48179">
    <property type="entry name" value="6-phosphogluconate dehydrogenase C-terminal domain-like"/>
    <property type="match status" value="1"/>
</dbReference>
<dbReference type="InterPro" id="IPR036291">
    <property type="entry name" value="NAD(P)-bd_dom_sf"/>
</dbReference>
<dbReference type="GO" id="GO:0008677">
    <property type="term" value="F:2-dehydropantoate 2-reductase activity"/>
    <property type="evidence" value="ECO:0007669"/>
    <property type="project" value="InterPro"/>
</dbReference>
<evidence type="ECO:0000256" key="1">
    <source>
        <dbReference type="ARBA" id="ARBA00007870"/>
    </source>
</evidence>
<dbReference type="Pfam" id="PF08546">
    <property type="entry name" value="ApbA_C"/>
    <property type="match status" value="1"/>
</dbReference>
<dbReference type="InterPro" id="IPR013332">
    <property type="entry name" value="KPR_N"/>
</dbReference>
<dbReference type="InterPro" id="IPR013328">
    <property type="entry name" value="6PGD_dom2"/>
</dbReference>